<dbReference type="Pfam" id="PF13408">
    <property type="entry name" value="Zn_ribbon_recom"/>
    <property type="match status" value="1"/>
</dbReference>
<dbReference type="InterPro" id="IPR036162">
    <property type="entry name" value="Resolvase-like_N_sf"/>
</dbReference>
<dbReference type="PROSITE" id="PS51736">
    <property type="entry name" value="RECOMBINASES_3"/>
    <property type="match status" value="1"/>
</dbReference>
<feature type="domain" description="Recombinase" evidence="4">
    <location>
        <begin position="172"/>
        <end position="279"/>
    </location>
</feature>
<dbReference type="Proteomes" id="UP000034627">
    <property type="component" value="Unassembled WGS sequence"/>
</dbReference>
<organism evidence="5 6">
    <name type="scientific">Candidatus Woesebacteria bacterium GW2011_GWF1_40_24</name>
    <dbReference type="NCBI Taxonomy" id="1618601"/>
    <lineage>
        <taxon>Bacteria</taxon>
        <taxon>Candidatus Woeseibacteriota</taxon>
    </lineage>
</organism>
<dbReference type="Gene3D" id="3.90.1750.20">
    <property type="entry name" value="Putative Large Serine Recombinase, Chain B, Domain 2"/>
    <property type="match status" value="1"/>
</dbReference>
<accession>A0A0G0U9G2</accession>
<feature type="domain" description="Resolvase/invertase-type recombinase catalytic" evidence="3">
    <location>
        <begin position="14"/>
        <end position="165"/>
    </location>
</feature>
<dbReference type="GO" id="GO:0000150">
    <property type="term" value="F:DNA strand exchange activity"/>
    <property type="evidence" value="ECO:0007669"/>
    <property type="project" value="InterPro"/>
</dbReference>
<dbReference type="AlphaFoldDB" id="A0A0G0U9G2"/>
<dbReference type="InterPro" id="IPR006119">
    <property type="entry name" value="Resolv_N"/>
</dbReference>
<dbReference type="Gene3D" id="3.40.50.1390">
    <property type="entry name" value="Resolvase, N-terminal catalytic domain"/>
    <property type="match status" value="1"/>
</dbReference>
<evidence type="ECO:0000313" key="6">
    <source>
        <dbReference type="Proteomes" id="UP000034627"/>
    </source>
</evidence>
<keyword evidence="2" id="KW-0233">DNA recombination</keyword>
<dbReference type="EMBL" id="LBYR01000004">
    <property type="protein sequence ID" value="KKR56125.1"/>
    <property type="molecule type" value="Genomic_DNA"/>
</dbReference>
<dbReference type="GO" id="GO:0003677">
    <property type="term" value="F:DNA binding"/>
    <property type="evidence" value="ECO:0007669"/>
    <property type="project" value="UniProtKB-KW"/>
</dbReference>
<dbReference type="PANTHER" id="PTHR30461:SF2">
    <property type="entry name" value="SERINE RECOMBINASE PINE-RELATED"/>
    <property type="match status" value="1"/>
</dbReference>
<evidence type="ECO:0000259" key="3">
    <source>
        <dbReference type="PROSITE" id="PS51736"/>
    </source>
</evidence>
<dbReference type="CDD" id="cd00338">
    <property type="entry name" value="Ser_Recombinase"/>
    <property type="match status" value="1"/>
</dbReference>
<dbReference type="InterPro" id="IPR038109">
    <property type="entry name" value="DNA_bind_recomb_sf"/>
</dbReference>
<protein>
    <submittedName>
        <fullName evidence="5">Resolvase</fullName>
    </submittedName>
</protein>
<gene>
    <name evidence="5" type="ORF">UT93_C0004G0003</name>
</gene>
<evidence type="ECO:0000313" key="5">
    <source>
        <dbReference type="EMBL" id="KKR56125.1"/>
    </source>
</evidence>
<proteinExistence type="predicted"/>
<reference evidence="5 6" key="1">
    <citation type="journal article" date="2015" name="Nature">
        <title>rRNA introns, odd ribosomes, and small enigmatic genomes across a large radiation of phyla.</title>
        <authorList>
            <person name="Brown C.T."/>
            <person name="Hug L.A."/>
            <person name="Thomas B.C."/>
            <person name="Sharon I."/>
            <person name="Castelle C.J."/>
            <person name="Singh A."/>
            <person name="Wilkins M.J."/>
            <person name="Williams K.H."/>
            <person name="Banfield J.F."/>
        </authorList>
    </citation>
    <scope>NUCLEOTIDE SEQUENCE [LARGE SCALE GENOMIC DNA]</scope>
</reference>
<dbReference type="Pfam" id="PF07508">
    <property type="entry name" value="Recombinase"/>
    <property type="match status" value="1"/>
</dbReference>
<evidence type="ECO:0000256" key="2">
    <source>
        <dbReference type="ARBA" id="ARBA00023172"/>
    </source>
</evidence>
<dbReference type="PROSITE" id="PS51737">
    <property type="entry name" value="RECOMBINASE_DNA_BIND"/>
    <property type="match status" value="1"/>
</dbReference>
<dbReference type="InterPro" id="IPR011109">
    <property type="entry name" value="DNA_bind_recombinase_dom"/>
</dbReference>
<dbReference type="PANTHER" id="PTHR30461">
    <property type="entry name" value="DNA-INVERTASE FROM LAMBDOID PROPHAGE"/>
    <property type="match status" value="1"/>
</dbReference>
<dbReference type="InterPro" id="IPR050639">
    <property type="entry name" value="SSR_resolvase"/>
</dbReference>
<comment type="caution">
    <text evidence="5">The sequence shown here is derived from an EMBL/GenBank/DDBJ whole genome shotgun (WGS) entry which is preliminary data.</text>
</comment>
<dbReference type="SUPFAM" id="SSF53041">
    <property type="entry name" value="Resolvase-like"/>
    <property type="match status" value="1"/>
</dbReference>
<keyword evidence="1" id="KW-0238">DNA-binding</keyword>
<dbReference type="InterPro" id="IPR025827">
    <property type="entry name" value="Zn_ribbon_recom_dom"/>
</dbReference>
<dbReference type="SMART" id="SM00857">
    <property type="entry name" value="Resolvase"/>
    <property type="match status" value="1"/>
</dbReference>
<evidence type="ECO:0000259" key="4">
    <source>
        <dbReference type="PROSITE" id="PS51737"/>
    </source>
</evidence>
<dbReference type="Pfam" id="PF00239">
    <property type="entry name" value="Resolvase"/>
    <property type="match status" value="1"/>
</dbReference>
<sequence>MMGVDGDKMDNQKQFVAYYRVSSKRQKEEGVSLEAQKKLIRDYCLRNNFKIVKEFEIDESAKKSNRKAFQEMVNFVRDNPQIAGIIAEKVDRLLRGNLKDRVLVEDLISEQNKEIHLVKEGMVLSKTSKSSQKLQFDIENALARHFLNNLSDEVKKGYDVLISDGFYPHIPPIGYISKLDKHLAIIDTERAPFIKRAFELCATGEYTEREIGLKLYDEGFRSRSGRRVGKSAIGKILHNHFYYGWFEWQGELHRGNHEPILNKDLFDKVAEVLHPRRKKGNKYDIAYLGMMTCGECGCGITGEIQKGHTYYHCSKPRGADYCSQKYVREELVKEQLEKLVKTVSLSVKQIKSIKEIMRASVEEETEYLGQSLEVLNTRYTGLKEQSSKLLDLYLATKIKEDVYDTKSKEITKEMEDVNSEITKYKGADRAYTQEIESFLLFCNEAPKLFASSRPTLQRELLRFVVSNLSLKDKKVVFTLKTPFDIVASRGGGN</sequence>
<evidence type="ECO:0000256" key="1">
    <source>
        <dbReference type="ARBA" id="ARBA00023125"/>
    </source>
</evidence>
<name>A0A0G0U9G2_9BACT</name>